<dbReference type="EMBL" id="OCMY01000001">
    <property type="protein sequence ID" value="SOD36304.1"/>
    <property type="molecule type" value="Genomic_DNA"/>
</dbReference>
<proteinExistence type="predicted"/>
<dbReference type="OrthoDB" id="6516812at2"/>
<evidence type="ECO:0000313" key="2">
    <source>
        <dbReference type="Proteomes" id="UP000219271"/>
    </source>
</evidence>
<organism evidence="1 2">
    <name type="scientific">Candidatus Pantoea floridensis</name>
    <dbReference type="NCBI Taxonomy" id="1938870"/>
    <lineage>
        <taxon>Bacteria</taxon>
        <taxon>Pseudomonadati</taxon>
        <taxon>Pseudomonadota</taxon>
        <taxon>Gammaproteobacteria</taxon>
        <taxon>Enterobacterales</taxon>
        <taxon>Erwiniaceae</taxon>
        <taxon>Pantoea</taxon>
    </lineage>
</organism>
<evidence type="ECO:0000313" key="1">
    <source>
        <dbReference type="EMBL" id="SOD36304.1"/>
    </source>
</evidence>
<accession>A0A286BQ69</accession>
<dbReference type="AlphaFoldDB" id="A0A286BQ69"/>
<reference evidence="2" key="1">
    <citation type="submission" date="2017-09" db="EMBL/GenBank/DDBJ databases">
        <authorList>
            <person name="Varghese N."/>
            <person name="Submissions S."/>
        </authorList>
    </citation>
    <scope>NUCLEOTIDE SEQUENCE [LARGE SCALE GENOMIC DNA]</scope>
    <source>
        <strain evidence="2">JKS000234</strain>
    </source>
</reference>
<keyword evidence="2" id="KW-1185">Reference proteome</keyword>
<name>A0A286BQ69_9GAMM</name>
<gene>
    <name evidence="1" type="ORF">SAMN06273570_0720</name>
</gene>
<evidence type="ECO:0008006" key="3">
    <source>
        <dbReference type="Google" id="ProtNLM"/>
    </source>
</evidence>
<protein>
    <recommendedName>
        <fullName evidence="3">TagK domain-containing protein</fullName>
    </recommendedName>
</protein>
<dbReference type="NCBIfam" id="NF033419">
    <property type="entry name" value="T6SS_TagK_dom"/>
    <property type="match status" value="1"/>
</dbReference>
<sequence>MQIQIIWPELHNDITLDEHHQRDSPVWFSPSTGGFNDQAVEQEDQVIFWLQQQQLMLCVEAHDYVCLIDGQPFENGTTRLLRGGMLIQIGHYLLKVIAPPADELANSLLPAEGDLPELELLINHGGHYTPYGDDAKQESHHAEEIDPLKSLTQEYKHYLLWGEQHHTPRDVEKKNVYSKRERLSDNLNVNECLKNKTVSECVVEAEVMMERVFRELMIDHDDIFETEQDIKIELLREIAPEHLKQIEKRVVSELLYRELYKMGLDSHL</sequence>
<dbReference type="InterPro" id="IPR047914">
    <property type="entry name" value="TagK-like_C"/>
</dbReference>
<dbReference type="Proteomes" id="UP000219271">
    <property type="component" value="Unassembled WGS sequence"/>
</dbReference>
<dbReference type="RefSeq" id="WP_097094627.1">
    <property type="nucleotide sequence ID" value="NZ_OCMY01000001.1"/>
</dbReference>